<keyword evidence="3" id="KW-0378">Hydrolase</keyword>
<dbReference type="SUPFAM" id="SSF52743">
    <property type="entry name" value="Subtilisin-like"/>
    <property type="match status" value="1"/>
</dbReference>
<dbReference type="Gene3D" id="3.40.50.200">
    <property type="entry name" value="Peptidase S8/S53 domain"/>
    <property type="match status" value="1"/>
</dbReference>
<dbReference type="GO" id="GO:0004252">
    <property type="term" value="F:serine-type endopeptidase activity"/>
    <property type="evidence" value="ECO:0007669"/>
    <property type="project" value="InterPro"/>
</dbReference>
<dbReference type="RefSeq" id="WP_316430734.1">
    <property type="nucleotide sequence ID" value="NZ_CP053586.1"/>
</dbReference>
<evidence type="ECO:0000256" key="1">
    <source>
        <dbReference type="ARBA" id="ARBA00011073"/>
    </source>
</evidence>
<feature type="compositionally biased region" description="Gly residues" evidence="5">
    <location>
        <begin position="114"/>
        <end position="124"/>
    </location>
</feature>
<evidence type="ECO:0000256" key="5">
    <source>
        <dbReference type="SAM" id="MobiDB-lite"/>
    </source>
</evidence>
<feature type="domain" description="Peptidase S8/S53" evidence="6">
    <location>
        <begin position="277"/>
        <end position="409"/>
    </location>
</feature>
<dbReference type="GO" id="GO:0006508">
    <property type="term" value="P:proteolysis"/>
    <property type="evidence" value="ECO:0007669"/>
    <property type="project" value="UniProtKB-KW"/>
</dbReference>
<evidence type="ECO:0000313" key="7">
    <source>
        <dbReference type="EMBL" id="WNZ24765.1"/>
    </source>
</evidence>
<evidence type="ECO:0000256" key="4">
    <source>
        <dbReference type="ARBA" id="ARBA00022825"/>
    </source>
</evidence>
<dbReference type="Pfam" id="PF00082">
    <property type="entry name" value="Peptidase_S8"/>
    <property type="match status" value="1"/>
</dbReference>
<proteinExistence type="inferred from homology"/>
<dbReference type="InterPro" id="IPR050131">
    <property type="entry name" value="Peptidase_S8_subtilisin-like"/>
</dbReference>
<feature type="compositionally biased region" description="Low complexity" evidence="5">
    <location>
        <begin position="125"/>
        <end position="134"/>
    </location>
</feature>
<dbReference type="PANTHER" id="PTHR43806:SF11">
    <property type="entry name" value="CEREVISIN-RELATED"/>
    <property type="match status" value="1"/>
</dbReference>
<dbReference type="PANTHER" id="PTHR43806">
    <property type="entry name" value="PEPTIDASE S8"/>
    <property type="match status" value="1"/>
</dbReference>
<feature type="compositionally biased region" description="Basic and acidic residues" evidence="5">
    <location>
        <begin position="136"/>
        <end position="147"/>
    </location>
</feature>
<feature type="compositionally biased region" description="Low complexity" evidence="5">
    <location>
        <begin position="177"/>
        <end position="194"/>
    </location>
</feature>
<dbReference type="InterPro" id="IPR036852">
    <property type="entry name" value="Peptidase_S8/S53_dom_sf"/>
</dbReference>
<gene>
    <name evidence="7" type="ORF">HJG54_19235</name>
</gene>
<feature type="region of interest" description="Disordered" evidence="5">
    <location>
        <begin position="105"/>
        <end position="200"/>
    </location>
</feature>
<feature type="compositionally biased region" description="Polar residues" evidence="5">
    <location>
        <begin position="148"/>
        <end position="162"/>
    </location>
</feature>
<dbReference type="AlphaFoldDB" id="A0AA97AGW1"/>
<keyword evidence="4" id="KW-0720">Serine protease</keyword>
<reference evidence="7" key="1">
    <citation type="submission" date="2020-05" db="EMBL/GenBank/DDBJ databases">
        <authorList>
            <person name="Zhu T."/>
            <person name="Keshari N."/>
            <person name="Lu X."/>
        </authorList>
    </citation>
    <scope>NUCLEOTIDE SEQUENCE</scope>
    <source>
        <strain evidence="7">NK1-12</strain>
    </source>
</reference>
<evidence type="ECO:0000259" key="6">
    <source>
        <dbReference type="Pfam" id="PF00082"/>
    </source>
</evidence>
<sequence length="463" mass="49727">MVATKPRQRDMALNGQFDQRDLKSLFDVPNVDVRLNTSSLRDGGSLRDQRWNLEANAGQDRTRIALSASGRNNQPVLEINGPGTKDRGNFNKMVQAGQELVSSLMNLGDNRNPGGRGGRGGRGRNQGVFTNGNRRNQRDNDLNRGDTRNGSNPPNRQPNQGIFSGMRTDMNLQPIQNSAGGTNQNANNNRPANGTSSNKQPLIGIIERDGFAPGSHGGEMLETVTSVNDQAPTWLRSVGERGNWAEALKEFANTVKASGQKGIANLSFDLVNPNGQTRFQPTAQEQEALKLTRDLGIPVVVSAGNQAADRSSWDALTKQYDNMIVVGASEGLNRAPYSSYGSGLDLMAPGSRLGISEIGTSPAAAQVTGVASNVWASNPQLDYRQLEQILKNTATNLGPAGRDNQTGFGLVNPNAAIDRAESMHAFKSSNVTPQGNPNLRQNNLSGREVLSALRNFSNSIPTT</sequence>
<protein>
    <submittedName>
        <fullName evidence="7">S8/S53 family peptidase</fullName>
    </submittedName>
</protein>
<feature type="region of interest" description="Disordered" evidence="5">
    <location>
        <begin position="67"/>
        <end position="90"/>
    </location>
</feature>
<evidence type="ECO:0000256" key="3">
    <source>
        <dbReference type="ARBA" id="ARBA00022801"/>
    </source>
</evidence>
<organism evidence="7">
    <name type="scientific">Leptolyngbya sp. NK1-12</name>
    <dbReference type="NCBI Taxonomy" id="2547451"/>
    <lineage>
        <taxon>Bacteria</taxon>
        <taxon>Bacillati</taxon>
        <taxon>Cyanobacteriota</taxon>
        <taxon>Cyanophyceae</taxon>
        <taxon>Leptolyngbyales</taxon>
        <taxon>Leptolyngbyaceae</taxon>
        <taxon>Leptolyngbya group</taxon>
        <taxon>Leptolyngbya</taxon>
    </lineage>
</organism>
<dbReference type="CDD" id="cd00306">
    <property type="entry name" value="Peptidases_S8_S53"/>
    <property type="match status" value="1"/>
</dbReference>
<accession>A0AA97AGW1</accession>
<name>A0AA97AGW1_9CYAN</name>
<evidence type="ECO:0000256" key="2">
    <source>
        <dbReference type="ARBA" id="ARBA00022670"/>
    </source>
</evidence>
<dbReference type="EMBL" id="CP053586">
    <property type="protein sequence ID" value="WNZ24765.1"/>
    <property type="molecule type" value="Genomic_DNA"/>
</dbReference>
<keyword evidence="2" id="KW-0645">Protease</keyword>
<comment type="similarity">
    <text evidence="1">Belongs to the peptidase S8 family.</text>
</comment>
<dbReference type="InterPro" id="IPR000209">
    <property type="entry name" value="Peptidase_S8/S53_dom"/>
</dbReference>